<evidence type="ECO:0000256" key="1">
    <source>
        <dbReference type="SAM" id="MobiDB-lite"/>
    </source>
</evidence>
<gene>
    <name evidence="2" type="ORF">SEA_BRANDONK123_63</name>
</gene>
<dbReference type="EMBL" id="MG812487">
    <property type="protein sequence ID" value="AUX81899.1"/>
    <property type="molecule type" value="Genomic_DNA"/>
</dbReference>
<dbReference type="OrthoDB" id="40843at10239"/>
<accession>A0A2L0HJM4</accession>
<feature type="compositionally biased region" description="Basic and acidic residues" evidence="1">
    <location>
        <begin position="29"/>
        <end position="39"/>
    </location>
</feature>
<proteinExistence type="predicted"/>
<organism evidence="2 3">
    <name type="scientific">Gordonia phage Brandonk123</name>
    <dbReference type="NCBI Taxonomy" id="2079564"/>
    <lineage>
        <taxon>Viruses</taxon>
        <taxon>Duplodnaviria</taxon>
        <taxon>Heunggongvirae</taxon>
        <taxon>Uroviricota</taxon>
        <taxon>Caudoviricetes</taxon>
        <taxon>Stackebrandtviridae</taxon>
        <taxon>Schenleyvirinae</taxon>
        <taxon>Vividuovirus</taxon>
        <taxon>Vividuovirus brandonk123</taxon>
    </lineage>
</organism>
<name>A0A2L0HJM4_9CAUD</name>
<reference evidence="2 3" key="1">
    <citation type="submission" date="2018-01" db="EMBL/GenBank/DDBJ databases">
        <authorList>
            <person name="Farren J.M."/>
            <person name="Htoo L.P."/>
            <person name="Johnson E.S."/>
            <person name="Williams B.R."/>
            <person name="Bonilla J.A."/>
            <person name="Klyczek K."/>
            <person name="Garlena R.A."/>
            <person name="Russell D.A."/>
            <person name="Pope W.H."/>
            <person name="Jacobs-Sera D."/>
            <person name="Hendrix R.W."/>
            <person name="Hatfull G.F."/>
        </authorList>
    </citation>
    <scope>NUCLEOTIDE SEQUENCE [LARGE SCALE GENOMIC DNA]</scope>
</reference>
<protein>
    <submittedName>
        <fullName evidence="2">Uncharacterized protein</fullName>
    </submittedName>
</protein>
<evidence type="ECO:0000313" key="2">
    <source>
        <dbReference type="EMBL" id="AUX81899.1"/>
    </source>
</evidence>
<sequence length="48" mass="5091">MTEHVLACSALAWLASIGARATAVCSLNDGHDGPHHDENLDADWTTSE</sequence>
<feature type="region of interest" description="Disordered" evidence="1">
    <location>
        <begin position="28"/>
        <end position="48"/>
    </location>
</feature>
<evidence type="ECO:0000313" key="3">
    <source>
        <dbReference type="Proteomes" id="UP000241501"/>
    </source>
</evidence>
<dbReference type="Proteomes" id="UP000241501">
    <property type="component" value="Segment"/>
</dbReference>
<keyword evidence="3" id="KW-1185">Reference proteome</keyword>